<dbReference type="InterPro" id="IPR003619">
    <property type="entry name" value="MAD_homology1_Dwarfin-type"/>
</dbReference>
<feature type="compositionally biased region" description="Polar residues" evidence="8">
    <location>
        <begin position="185"/>
        <end position="206"/>
    </location>
</feature>
<keyword evidence="6 7" id="KW-0539">Nucleus</keyword>
<feature type="domain" description="MH2" evidence="10">
    <location>
        <begin position="281"/>
        <end position="473"/>
    </location>
</feature>
<dbReference type="GO" id="GO:0070411">
    <property type="term" value="F:I-SMAD binding"/>
    <property type="evidence" value="ECO:0007669"/>
    <property type="project" value="TreeGrafter"/>
</dbReference>
<keyword evidence="7" id="KW-0963">Cytoplasm</keyword>
<dbReference type="AlphaFoldDB" id="A0A816E7R3"/>
<evidence type="ECO:0000256" key="1">
    <source>
        <dbReference type="ARBA" id="ARBA00005545"/>
    </source>
</evidence>
<name>A0A816E7R3_9BILA</name>
<dbReference type="InterPro" id="IPR008984">
    <property type="entry name" value="SMAD_FHA_dom_sf"/>
</dbReference>
<keyword evidence="3" id="KW-0862">Zinc</keyword>
<evidence type="ECO:0000256" key="7">
    <source>
        <dbReference type="RuleBase" id="RU361195"/>
    </source>
</evidence>
<dbReference type="Proteomes" id="UP000663832">
    <property type="component" value="Unassembled WGS sequence"/>
</dbReference>
<feature type="compositionally biased region" description="Polar residues" evidence="8">
    <location>
        <begin position="225"/>
        <end position="237"/>
    </location>
</feature>
<gene>
    <name evidence="11" type="ORF">BJG266_LOCUS43093</name>
    <name evidence="12" type="ORF">QVE165_LOCUS60008</name>
</gene>
<evidence type="ECO:0000313" key="11">
    <source>
        <dbReference type="EMBL" id="CAF1499662.1"/>
    </source>
</evidence>
<evidence type="ECO:0000256" key="5">
    <source>
        <dbReference type="ARBA" id="ARBA00023163"/>
    </source>
</evidence>
<organism evidence="12 13">
    <name type="scientific">Adineta steineri</name>
    <dbReference type="NCBI Taxonomy" id="433720"/>
    <lineage>
        <taxon>Eukaryota</taxon>
        <taxon>Metazoa</taxon>
        <taxon>Spiralia</taxon>
        <taxon>Gnathifera</taxon>
        <taxon>Rotifera</taxon>
        <taxon>Eurotatoria</taxon>
        <taxon>Bdelloidea</taxon>
        <taxon>Adinetida</taxon>
        <taxon>Adinetidae</taxon>
        <taxon>Adineta</taxon>
    </lineage>
</organism>
<dbReference type="InterPro" id="IPR001132">
    <property type="entry name" value="SMAD_dom_Dwarfin-type"/>
</dbReference>
<proteinExistence type="inferred from homology"/>
<dbReference type="PANTHER" id="PTHR13703">
    <property type="entry name" value="SMAD"/>
    <property type="match status" value="1"/>
</dbReference>
<keyword evidence="13" id="KW-1185">Reference proteome</keyword>
<dbReference type="OrthoDB" id="5794312at2759"/>
<evidence type="ECO:0000256" key="8">
    <source>
        <dbReference type="SAM" id="MobiDB-lite"/>
    </source>
</evidence>
<feature type="compositionally biased region" description="Polar residues" evidence="8">
    <location>
        <begin position="41"/>
        <end position="51"/>
    </location>
</feature>
<keyword evidence="2" id="KW-0479">Metal-binding</keyword>
<accession>A0A816E7R3</accession>
<dbReference type="EMBL" id="CAJNOI010002961">
    <property type="protein sequence ID" value="CAF1499662.1"/>
    <property type="molecule type" value="Genomic_DNA"/>
</dbReference>
<dbReference type="GO" id="GO:0000978">
    <property type="term" value="F:RNA polymerase II cis-regulatory region sequence-specific DNA binding"/>
    <property type="evidence" value="ECO:0007669"/>
    <property type="project" value="TreeGrafter"/>
</dbReference>
<dbReference type="GO" id="GO:0005737">
    <property type="term" value="C:cytoplasm"/>
    <property type="evidence" value="ECO:0007669"/>
    <property type="project" value="UniProtKB-SubCell"/>
</dbReference>
<keyword evidence="5 7" id="KW-0804">Transcription</keyword>
<dbReference type="SUPFAM" id="SSF49879">
    <property type="entry name" value="SMAD/FHA domain"/>
    <property type="match status" value="1"/>
</dbReference>
<dbReference type="GO" id="GO:0009653">
    <property type="term" value="P:anatomical structure morphogenesis"/>
    <property type="evidence" value="ECO:0007669"/>
    <property type="project" value="TreeGrafter"/>
</dbReference>
<dbReference type="InterPro" id="IPR013019">
    <property type="entry name" value="MAD_homology_MH1"/>
</dbReference>
<dbReference type="Gene3D" id="3.90.520.10">
    <property type="entry name" value="SMAD MH1 domain"/>
    <property type="match status" value="1"/>
</dbReference>
<evidence type="ECO:0000256" key="6">
    <source>
        <dbReference type="ARBA" id="ARBA00023242"/>
    </source>
</evidence>
<reference evidence="12" key="1">
    <citation type="submission" date="2021-02" db="EMBL/GenBank/DDBJ databases">
        <authorList>
            <person name="Nowell W R."/>
        </authorList>
    </citation>
    <scope>NUCLEOTIDE SEQUENCE</scope>
</reference>
<evidence type="ECO:0000256" key="2">
    <source>
        <dbReference type="ARBA" id="ARBA00022723"/>
    </source>
</evidence>
<dbReference type="SUPFAM" id="SSF56366">
    <property type="entry name" value="SMAD MH1 domain"/>
    <property type="match status" value="1"/>
</dbReference>
<feature type="region of interest" description="Disordered" evidence="8">
    <location>
        <begin position="35"/>
        <end position="55"/>
    </location>
</feature>
<dbReference type="Proteomes" id="UP000663877">
    <property type="component" value="Unassembled WGS sequence"/>
</dbReference>
<dbReference type="PROSITE" id="PS51076">
    <property type="entry name" value="MH2"/>
    <property type="match status" value="1"/>
</dbReference>
<dbReference type="PROSITE" id="PS51075">
    <property type="entry name" value="MH1"/>
    <property type="match status" value="1"/>
</dbReference>
<dbReference type="SMART" id="SM00523">
    <property type="entry name" value="DWA"/>
    <property type="match status" value="1"/>
</dbReference>
<evidence type="ECO:0000256" key="3">
    <source>
        <dbReference type="ARBA" id="ARBA00022833"/>
    </source>
</evidence>
<evidence type="ECO:0000313" key="13">
    <source>
        <dbReference type="Proteomes" id="UP000663832"/>
    </source>
</evidence>
<keyword evidence="4 7" id="KW-0805">Transcription regulation</keyword>
<comment type="caution">
    <text evidence="12">The sequence shown here is derived from an EMBL/GenBank/DDBJ whole genome shotgun (WGS) entry which is preliminary data.</text>
</comment>
<comment type="similarity">
    <text evidence="1 7">Belongs to the dwarfin/SMAD family.</text>
</comment>
<dbReference type="Gene3D" id="2.60.200.10">
    <property type="match status" value="1"/>
</dbReference>
<dbReference type="InterPro" id="IPR013790">
    <property type="entry name" value="Dwarfin"/>
</dbReference>
<dbReference type="GO" id="GO:0060395">
    <property type="term" value="P:SMAD protein signal transduction"/>
    <property type="evidence" value="ECO:0007669"/>
    <property type="project" value="TreeGrafter"/>
</dbReference>
<feature type="non-terminal residue" evidence="12">
    <location>
        <position position="1"/>
    </location>
</feature>
<comment type="subcellular location">
    <subcellularLocation>
        <location evidence="7">Cytoplasm</location>
    </subcellularLocation>
    <subcellularLocation>
        <location evidence="7">Nucleus</location>
    </subcellularLocation>
</comment>
<evidence type="ECO:0000313" key="12">
    <source>
        <dbReference type="EMBL" id="CAF1644091.1"/>
    </source>
</evidence>
<sequence length="473" mass="53808">NPMAFLLNPVRHRRSVSPVVQSLLELCVHYQQQQQNNQNNLTSASNVNTNDVNERSRQKIKLLVKRINKSKKNGSTEDLVQAILHKNSTSSCITIPRSPDASKDQSSPSNLIVEYCRLWRWPDLSGQHELKPNDYCRHAFHYNHDHICINPFHYERVPRSYSVDVPRLPVGAPFDIRSASIGDTLFNQMPPNTAFGQMPQNTTHQDPSVPIPSPPVSLPSPPSITSQDSFLSPSSDANNDENQQEPVIPMDFDDISTMSLNSQQEQTSPCERILFQEPREWCHISYYEFKHRVGEPFHATQPEVIIDGLTNPSDGERFCLGSLTNINRTGEIEQVRRHIGQGVKLFYLQGNLFAECMSKNPVFVQSLIANKRFDWHPATVCKIPPNVTLKIFDNEDFRQILAQAVREGFRSVHNLTHMCTIRMSFVKGWGVEYGRQAVTCTPCWVEIRLDGPFKWLDTILSTMQPTESVTSVS</sequence>
<dbReference type="Pfam" id="PF03165">
    <property type="entry name" value="MH1"/>
    <property type="match status" value="1"/>
</dbReference>
<feature type="compositionally biased region" description="Pro residues" evidence="8">
    <location>
        <begin position="209"/>
        <end position="222"/>
    </location>
</feature>
<dbReference type="GO" id="GO:0030509">
    <property type="term" value="P:BMP signaling pathway"/>
    <property type="evidence" value="ECO:0007669"/>
    <property type="project" value="TreeGrafter"/>
</dbReference>
<protein>
    <recommendedName>
        <fullName evidence="7">Mothers against decapentaplegic homolog</fullName>
        <shortName evidence="7">MAD homolog</shortName>
        <shortName evidence="7">Mothers against DPP homolog</shortName>
    </recommendedName>
    <alternativeName>
        <fullName evidence="7">SMAD family member</fullName>
    </alternativeName>
</protein>
<dbReference type="GO" id="GO:0046872">
    <property type="term" value="F:metal ion binding"/>
    <property type="evidence" value="ECO:0007669"/>
    <property type="project" value="UniProtKB-KW"/>
</dbReference>
<dbReference type="InterPro" id="IPR017855">
    <property type="entry name" value="SMAD-like_dom_sf"/>
</dbReference>
<evidence type="ECO:0000256" key="4">
    <source>
        <dbReference type="ARBA" id="ARBA00023015"/>
    </source>
</evidence>
<evidence type="ECO:0000259" key="9">
    <source>
        <dbReference type="PROSITE" id="PS51075"/>
    </source>
</evidence>
<dbReference type="GO" id="GO:0000981">
    <property type="term" value="F:DNA-binding transcription factor activity, RNA polymerase II-specific"/>
    <property type="evidence" value="ECO:0007669"/>
    <property type="project" value="TreeGrafter"/>
</dbReference>
<dbReference type="GO" id="GO:0030154">
    <property type="term" value="P:cell differentiation"/>
    <property type="evidence" value="ECO:0007669"/>
    <property type="project" value="TreeGrafter"/>
</dbReference>
<dbReference type="SMART" id="SM00524">
    <property type="entry name" value="DWB"/>
    <property type="match status" value="1"/>
</dbReference>
<dbReference type="GO" id="GO:0071144">
    <property type="term" value="C:heteromeric SMAD protein complex"/>
    <property type="evidence" value="ECO:0007669"/>
    <property type="project" value="TreeGrafter"/>
</dbReference>
<dbReference type="InterPro" id="IPR036578">
    <property type="entry name" value="SMAD_MH1_sf"/>
</dbReference>
<evidence type="ECO:0000259" key="10">
    <source>
        <dbReference type="PROSITE" id="PS51076"/>
    </source>
</evidence>
<feature type="domain" description="MH1" evidence="9">
    <location>
        <begin position="18"/>
        <end position="163"/>
    </location>
</feature>
<dbReference type="EMBL" id="CAJNOM010003303">
    <property type="protein sequence ID" value="CAF1644091.1"/>
    <property type="molecule type" value="Genomic_DNA"/>
</dbReference>
<dbReference type="Pfam" id="PF03166">
    <property type="entry name" value="MH2"/>
    <property type="match status" value="1"/>
</dbReference>
<feature type="region of interest" description="Disordered" evidence="8">
    <location>
        <begin position="185"/>
        <end position="245"/>
    </location>
</feature>